<dbReference type="PANTHER" id="PTHR21310">
    <property type="entry name" value="AMINOGLYCOSIDE PHOSPHOTRANSFERASE-RELATED-RELATED"/>
    <property type="match status" value="1"/>
</dbReference>
<protein>
    <recommendedName>
        <fullName evidence="1">Aminoglycoside phosphotransferase domain-containing protein</fullName>
    </recommendedName>
</protein>
<dbReference type="InterPro" id="IPR002575">
    <property type="entry name" value="Aminoglycoside_PTrfase"/>
</dbReference>
<name>A0A1W2THS0_ROSNE</name>
<sequence>MSTINSSIRQIDDQSWLIEGSLLLCRQQIPSSDLASWSDGNGGFYVLSSSSKPPSETKPLRDASEIQKVYDAGAVSAVWRVGEAFIKLKRLVTPNATREHTTLQYLRNKQPLDFHIPDVYYHSDLGDRYLIVLGRVPGRALNEIWYELGETKQQECVRRIAKICMELSTWEGETISGVDGKRLTDQFLEKSTDEMSFDPGRLLENCKKIGMDCSSSVFYHADLGPGNILLDEMDGSISIIDWETVGYVPKDWIRTKFHCSSGMDLPERAGDILPADWRVCVARELARLGFREVVDGWVAWYGL</sequence>
<dbReference type="Proteomes" id="UP000054516">
    <property type="component" value="Unassembled WGS sequence"/>
</dbReference>
<dbReference type="EMBL" id="DF977454">
    <property type="protein sequence ID" value="GAP87676.1"/>
    <property type="molecule type" value="Genomic_DNA"/>
</dbReference>
<gene>
    <name evidence="2" type="ORF">SAMD00023353_0901590</name>
</gene>
<dbReference type="InterPro" id="IPR051678">
    <property type="entry name" value="AGP_Transferase"/>
</dbReference>
<evidence type="ECO:0000313" key="2">
    <source>
        <dbReference type="EMBL" id="GAP87676.1"/>
    </source>
</evidence>
<keyword evidence="3" id="KW-1185">Reference proteome</keyword>
<dbReference type="AlphaFoldDB" id="A0A1W2THS0"/>
<dbReference type="InterPro" id="IPR011009">
    <property type="entry name" value="Kinase-like_dom_sf"/>
</dbReference>
<dbReference type="OrthoDB" id="5404599at2759"/>
<evidence type="ECO:0000259" key="1">
    <source>
        <dbReference type="Pfam" id="PF01636"/>
    </source>
</evidence>
<proteinExistence type="predicted"/>
<organism evidence="2">
    <name type="scientific">Rosellinia necatrix</name>
    <name type="common">White root-rot fungus</name>
    <dbReference type="NCBI Taxonomy" id="77044"/>
    <lineage>
        <taxon>Eukaryota</taxon>
        <taxon>Fungi</taxon>
        <taxon>Dikarya</taxon>
        <taxon>Ascomycota</taxon>
        <taxon>Pezizomycotina</taxon>
        <taxon>Sordariomycetes</taxon>
        <taxon>Xylariomycetidae</taxon>
        <taxon>Xylariales</taxon>
        <taxon>Xylariaceae</taxon>
        <taxon>Rosellinia</taxon>
    </lineage>
</organism>
<dbReference type="SUPFAM" id="SSF56112">
    <property type="entry name" value="Protein kinase-like (PK-like)"/>
    <property type="match status" value="1"/>
</dbReference>
<dbReference type="Pfam" id="PF01636">
    <property type="entry name" value="APH"/>
    <property type="match status" value="1"/>
</dbReference>
<dbReference type="PANTHER" id="PTHR21310:SF58">
    <property type="entry name" value="AMINOGLYCOSIDE PHOSPHOTRANSFERASE DOMAIN-CONTAINING PROTEIN"/>
    <property type="match status" value="1"/>
</dbReference>
<dbReference type="OMA" id="FMVPTEY"/>
<accession>A0A1W2THS0</accession>
<dbReference type="Gene3D" id="3.90.1200.10">
    <property type="match status" value="1"/>
</dbReference>
<reference evidence="2" key="1">
    <citation type="submission" date="2016-03" db="EMBL/GenBank/DDBJ databases">
        <title>Draft genome sequence of Rosellinia necatrix.</title>
        <authorList>
            <person name="Kanematsu S."/>
        </authorList>
    </citation>
    <scope>NUCLEOTIDE SEQUENCE [LARGE SCALE GENOMIC DNA]</scope>
    <source>
        <strain evidence="2">W97</strain>
    </source>
</reference>
<evidence type="ECO:0000313" key="3">
    <source>
        <dbReference type="Proteomes" id="UP000054516"/>
    </source>
</evidence>
<feature type="domain" description="Aminoglycoside phosphotransferase" evidence="1">
    <location>
        <begin position="76"/>
        <end position="247"/>
    </location>
</feature>